<keyword evidence="3" id="KW-1185">Reference proteome</keyword>
<accession>A0A3M0CYA7</accession>
<evidence type="ECO:0000313" key="2">
    <source>
        <dbReference type="EMBL" id="RMB09033.1"/>
    </source>
</evidence>
<sequence length="166" mass="18238">MTAIEIMNGRPESGGYKVDMSRSGHEGRVSSEWFSRPDDEKYLSLSDLYASVKGRAERSKTRTVESAAIRVEAHCDDPERLALVLPDTEEPVAPTHWSFGQLASLVGAPAAYLRRLPAPLAGINLQYGLTNHRAEQVKTMEVGNGRTLSHPLLLGYSRHRSGLSAH</sequence>
<dbReference type="AlphaFoldDB" id="A0A3M0CYA7"/>
<name>A0A3M0CYA7_9PROT</name>
<reference evidence="2 3" key="1">
    <citation type="submission" date="2018-10" db="EMBL/GenBank/DDBJ databases">
        <title>Genomic Encyclopedia of Archaeal and Bacterial Type Strains, Phase II (KMG-II): from individual species to whole genera.</title>
        <authorList>
            <person name="Goeker M."/>
        </authorList>
    </citation>
    <scope>NUCLEOTIDE SEQUENCE [LARGE SCALE GENOMIC DNA]</scope>
    <source>
        <strain evidence="2 3">DSM 25217</strain>
    </source>
</reference>
<protein>
    <recommendedName>
        <fullName evidence="4">DUF932 domain-containing protein</fullName>
    </recommendedName>
</protein>
<dbReference type="InParanoid" id="A0A3M0CYA7"/>
<evidence type="ECO:0008006" key="4">
    <source>
        <dbReference type="Google" id="ProtNLM"/>
    </source>
</evidence>
<evidence type="ECO:0000256" key="1">
    <source>
        <dbReference type="SAM" id="MobiDB-lite"/>
    </source>
</evidence>
<dbReference type="Proteomes" id="UP000271227">
    <property type="component" value="Unassembled WGS sequence"/>
</dbReference>
<dbReference type="EMBL" id="REFR01000010">
    <property type="protein sequence ID" value="RMB09033.1"/>
    <property type="molecule type" value="Genomic_DNA"/>
</dbReference>
<evidence type="ECO:0000313" key="3">
    <source>
        <dbReference type="Proteomes" id="UP000271227"/>
    </source>
</evidence>
<organism evidence="2 3">
    <name type="scientific">Eilatimonas milleporae</name>
    <dbReference type="NCBI Taxonomy" id="911205"/>
    <lineage>
        <taxon>Bacteria</taxon>
        <taxon>Pseudomonadati</taxon>
        <taxon>Pseudomonadota</taxon>
        <taxon>Alphaproteobacteria</taxon>
        <taxon>Kordiimonadales</taxon>
        <taxon>Kordiimonadaceae</taxon>
        <taxon>Eilatimonas</taxon>
    </lineage>
</organism>
<comment type="caution">
    <text evidence="2">The sequence shown here is derived from an EMBL/GenBank/DDBJ whole genome shotgun (WGS) entry which is preliminary data.</text>
</comment>
<feature type="region of interest" description="Disordered" evidence="1">
    <location>
        <begin position="1"/>
        <end position="31"/>
    </location>
</feature>
<feature type="compositionally biased region" description="Basic and acidic residues" evidence="1">
    <location>
        <begin position="19"/>
        <end position="31"/>
    </location>
</feature>
<proteinExistence type="predicted"/>
<gene>
    <name evidence="2" type="ORF">BXY39_1681</name>
</gene>